<sequence length="69" mass="7466">MPIKTILAACAVGAIVWASVLNYAVPAFNAEMEAYKQENACIARYIAQGVERKDIKRTNGGCAVVKYSN</sequence>
<proteinExistence type="predicted"/>
<dbReference type="RefSeq" id="YP_009784167.1">
    <property type="nucleotide sequence ID" value="NC_047741.1"/>
</dbReference>
<accession>A0A240EWV0</accession>
<dbReference type="Proteomes" id="UP000225149">
    <property type="component" value="Segment"/>
</dbReference>
<reference evidence="1 2" key="1">
    <citation type="journal article" date="2017" name="PLoS ONE">
        <title>Environmental bacteriophages active on biofilms and planktonic forms of toxigenic Vibrio cholerae: Potential relevance in cholera epidemiology.</title>
        <authorList>
            <person name="Naser I.B."/>
            <person name="Hoque M.M."/>
            <person name="Abdullah A."/>
            <person name="Bari S.M.N."/>
            <person name="Ghosh A.N."/>
            <person name="Faruque S.M."/>
        </authorList>
    </citation>
    <scope>NUCLEOTIDE SEQUENCE [LARGE SCALE GENOMIC DNA]</scope>
</reference>
<dbReference type="EMBL" id="KY065149">
    <property type="protein sequence ID" value="APD18141.1"/>
    <property type="molecule type" value="Genomic_DNA"/>
</dbReference>
<keyword evidence="2" id="KW-1185">Reference proteome</keyword>
<organism evidence="1 2">
    <name type="scientific">Vibrio phage JSF7</name>
    <dbReference type="NCBI Taxonomy" id="1292086"/>
    <lineage>
        <taxon>Viruses</taxon>
        <taxon>Duplodnaviria</taxon>
        <taxon>Heunggongvirae</taxon>
        <taxon>Uroviricota</taxon>
        <taxon>Caudoviricetes</taxon>
        <taxon>Autographivirales</taxon>
        <taxon>Tawavirus</taxon>
        <taxon>Tawavirus JSF7</taxon>
    </lineage>
</organism>
<evidence type="ECO:0008006" key="3">
    <source>
        <dbReference type="Google" id="ProtNLM"/>
    </source>
</evidence>
<name>A0A240EWV0_9CAUD</name>
<evidence type="ECO:0000313" key="1">
    <source>
        <dbReference type="EMBL" id="APD18141.1"/>
    </source>
</evidence>
<evidence type="ECO:0000313" key="2">
    <source>
        <dbReference type="Proteomes" id="UP000225149"/>
    </source>
</evidence>
<dbReference type="GeneID" id="54974162"/>
<dbReference type="KEGG" id="vg:54974162"/>
<protein>
    <recommendedName>
        <fullName evidence="3">TMhelix containing protein</fullName>
    </recommendedName>
</protein>